<evidence type="ECO:0000256" key="6">
    <source>
        <dbReference type="ARBA" id="ARBA00023026"/>
    </source>
</evidence>
<dbReference type="PANTHER" id="PTHR36234">
    <property type="entry name" value="LYSYL ENDOPEPTIDASE"/>
    <property type="match status" value="1"/>
</dbReference>
<protein>
    <recommendedName>
        <fullName evidence="7">Serine protease</fullName>
        <ecNumber evidence="7">3.4.21.-</ecNumber>
    </recommendedName>
</protein>
<dbReference type="InterPro" id="IPR043504">
    <property type="entry name" value="Peptidase_S1_PA_chymotrypsin"/>
</dbReference>
<evidence type="ECO:0000256" key="7">
    <source>
        <dbReference type="RuleBase" id="RU004296"/>
    </source>
</evidence>
<proteinExistence type="inferred from homology"/>
<dbReference type="PRINTS" id="PR00839">
    <property type="entry name" value="V8PROTEASE"/>
</dbReference>
<dbReference type="SUPFAM" id="SSF50494">
    <property type="entry name" value="Trypsin-like serine proteases"/>
    <property type="match status" value="1"/>
</dbReference>
<reference evidence="8" key="2">
    <citation type="submission" date="2019-06" db="EMBL/GenBank/DDBJ databases">
        <title>Genomics analysis of Aphanomyces spp. identifies a new class of oomycete effector associated with host adaptation.</title>
        <authorList>
            <person name="Gaulin E."/>
        </authorList>
    </citation>
    <scope>NUCLEOTIDE SEQUENCE</scope>
    <source>
        <strain evidence="8">CBS 578.67</strain>
    </source>
</reference>
<keyword evidence="6" id="KW-0843">Virulence</keyword>
<dbReference type="EMBL" id="VJMH01003955">
    <property type="protein sequence ID" value="KAF0704265.1"/>
    <property type="molecule type" value="Genomic_DNA"/>
</dbReference>
<dbReference type="InterPro" id="IPR008256">
    <property type="entry name" value="Peptidase_S1B"/>
</dbReference>
<reference evidence="10 12" key="1">
    <citation type="submission" date="2019-03" db="EMBL/GenBank/DDBJ databases">
        <authorList>
            <person name="Gaulin E."/>
            <person name="Dumas B."/>
        </authorList>
    </citation>
    <scope>NUCLEOTIDE SEQUENCE [LARGE SCALE GENOMIC DNA]</scope>
    <source>
        <strain evidence="10">CBS 568.67</strain>
    </source>
</reference>
<dbReference type="GO" id="GO:0008236">
    <property type="term" value="F:serine-type peptidase activity"/>
    <property type="evidence" value="ECO:0007669"/>
    <property type="project" value="UniProtKB-KW"/>
</dbReference>
<dbReference type="Gene3D" id="2.40.10.10">
    <property type="entry name" value="Trypsin-like serine proteases"/>
    <property type="match status" value="2"/>
</dbReference>
<dbReference type="Proteomes" id="UP000332933">
    <property type="component" value="Unassembled WGS sequence"/>
</dbReference>
<dbReference type="OrthoDB" id="62371at2759"/>
<dbReference type="EC" id="3.4.21.-" evidence="7"/>
<dbReference type="Pfam" id="PF13365">
    <property type="entry name" value="Trypsin_2"/>
    <property type="match status" value="1"/>
</dbReference>
<name>A0A485KC58_9STRA</name>
<organism evidence="10 12">
    <name type="scientific">Aphanomyces stellatus</name>
    <dbReference type="NCBI Taxonomy" id="120398"/>
    <lineage>
        <taxon>Eukaryota</taxon>
        <taxon>Sar</taxon>
        <taxon>Stramenopiles</taxon>
        <taxon>Oomycota</taxon>
        <taxon>Saprolegniomycetes</taxon>
        <taxon>Saprolegniales</taxon>
        <taxon>Verrucalvaceae</taxon>
        <taxon>Aphanomyces</taxon>
    </lineage>
</organism>
<keyword evidence="2 7" id="KW-0645">Protease</keyword>
<dbReference type="EMBL" id="CAADRA010000799">
    <property type="protein sequence ID" value="VFT81026.1"/>
    <property type="molecule type" value="Genomic_DNA"/>
</dbReference>
<evidence type="ECO:0000313" key="12">
    <source>
        <dbReference type="Proteomes" id="UP000332933"/>
    </source>
</evidence>
<evidence type="ECO:0000256" key="1">
    <source>
        <dbReference type="ARBA" id="ARBA00008764"/>
    </source>
</evidence>
<sequence>MFSLTKTFAVLAAVAATSSAYITGYDDKAESICGADQAKGAVCFKDTDPIKYKSGQAVARLWLKDDYFCTGWLIGSEGHLITNHHCIADAAEAKVVKVELGAECTKCDDPANNQQLKCPGVQVANSTTLVITDAVLDFSLVKVDVTDSAALVAKYGYLQARDGPAVLDEGIYIVGHPGIKPKRFALLNDDGKPAKITNTSTPSSCDEADTYGYNVDTEGGSSGSPIVGVSDNKVVALHNCGGCTATGGQNTGNKLVKIVALLKEKKLLPKDAVAGGAC</sequence>
<evidence type="ECO:0000313" key="11">
    <source>
        <dbReference type="EMBL" id="VFT84309.1"/>
    </source>
</evidence>
<evidence type="ECO:0000313" key="8">
    <source>
        <dbReference type="EMBL" id="KAF0704265.1"/>
    </source>
</evidence>
<accession>A0A485KC58</accession>
<dbReference type="PANTHER" id="PTHR36234:SF5">
    <property type="entry name" value="LYSYL ENDOPEPTIDASE"/>
    <property type="match status" value="1"/>
</dbReference>
<dbReference type="AlphaFoldDB" id="A0A485KC58"/>
<dbReference type="EMBL" id="CAADRA010003967">
    <property type="protein sequence ID" value="VFT84309.1"/>
    <property type="molecule type" value="Genomic_DNA"/>
</dbReference>
<gene>
    <name evidence="10" type="primary">Aste57867_3881</name>
    <name evidence="11" type="synonym">Aste57867_7394</name>
    <name evidence="9" type="ORF">As57867_003870</name>
    <name evidence="8" type="ORF">As57867_007368</name>
    <name evidence="10" type="ORF">ASTE57867_3881</name>
    <name evidence="11" type="ORF">ASTE57867_7394</name>
</gene>
<comment type="similarity">
    <text evidence="1 7">Belongs to the peptidase S1B family.</text>
</comment>
<dbReference type="InterPro" id="IPR009003">
    <property type="entry name" value="Peptidase_S1_PA"/>
</dbReference>
<evidence type="ECO:0000256" key="3">
    <source>
        <dbReference type="ARBA" id="ARBA00022729"/>
    </source>
</evidence>
<keyword evidence="12" id="KW-1185">Reference proteome</keyword>
<evidence type="ECO:0000256" key="4">
    <source>
        <dbReference type="ARBA" id="ARBA00022801"/>
    </source>
</evidence>
<feature type="signal peptide" evidence="7">
    <location>
        <begin position="1"/>
        <end position="20"/>
    </location>
</feature>
<evidence type="ECO:0000313" key="10">
    <source>
        <dbReference type="EMBL" id="VFT81026.1"/>
    </source>
</evidence>
<keyword evidence="4 7" id="KW-0378">Hydrolase</keyword>
<dbReference type="EMBL" id="VJMH01000799">
    <property type="protein sequence ID" value="KAF0714409.1"/>
    <property type="molecule type" value="Genomic_DNA"/>
</dbReference>
<evidence type="ECO:0000256" key="5">
    <source>
        <dbReference type="ARBA" id="ARBA00022825"/>
    </source>
</evidence>
<keyword evidence="3 7" id="KW-0732">Signal</keyword>
<feature type="chain" id="PRO_5033890538" description="Serine protease" evidence="7">
    <location>
        <begin position="21"/>
        <end position="278"/>
    </location>
</feature>
<evidence type="ECO:0000256" key="2">
    <source>
        <dbReference type="ARBA" id="ARBA00022670"/>
    </source>
</evidence>
<evidence type="ECO:0000313" key="9">
    <source>
        <dbReference type="EMBL" id="KAF0714409.1"/>
    </source>
</evidence>
<keyword evidence="5 7" id="KW-0720">Serine protease</keyword>
<dbReference type="GO" id="GO:0006508">
    <property type="term" value="P:proteolysis"/>
    <property type="evidence" value="ECO:0007669"/>
    <property type="project" value="UniProtKB-KW"/>
</dbReference>